<gene>
    <name evidence="8" type="ORF">PQO05_17525</name>
</gene>
<feature type="transmembrane region" description="Helical" evidence="6">
    <location>
        <begin position="721"/>
        <end position="740"/>
    </location>
</feature>
<proteinExistence type="predicted"/>
<keyword evidence="2" id="KW-1003">Cell membrane</keyword>
<feature type="domain" description="PAS" evidence="7">
    <location>
        <begin position="559"/>
        <end position="578"/>
    </location>
</feature>
<dbReference type="Proteomes" id="UP001216139">
    <property type="component" value="Chromosome"/>
</dbReference>
<dbReference type="InterPro" id="IPR000014">
    <property type="entry name" value="PAS"/>
</dbReference>
<evidence type="ECO:0000256" key="3">
    <source>
        <dbReference type="ARBA" id="ARBA00022692"/>
    </source>
</evidence>
<dbReference type="PANTHER" id="PTHR30572:SF18">
    <property type="entry name" value="ABC-TYPE MACROLIDE FAMILY EXPORT SYSTEM PERMEASE COMPONENT 2"/>
    <property type="match status" value="1"/>
</dbReference>
<evidence type="ECO:0000256" key="6">
    <source>
        <dbReference type="SAM" id="Phobius"/>
    </source>
</evidence>
<keyword evidence="9" id="KW-1185">Reference proteome</keyword>
<protein>
    <submittedName>
        <fullName evidence="8">ABC transporter permease</fullName>
    </submittedName>
</protein>
<evidence type="ECO:0000313" key="8">
    <source>
        <dbReference type="EMBL" id="WCT10540.1"/>
    </source>
</evidence>
<sequence>MIKNYFKIAWRKLKKNRLYSFVNILGLTAGLASCLLIGLYLYNELTYDNFHQNANRIARVTMEYNHGSTSKTAVTGSKDGPQLKRMFPEVEDYVRTIRYDGVFNKDGKFFHEDNILYADQPFFKVFSFHLLEGSAAQALSAPDHIVLTSAMAKKYFGDADPMGKTLKLGKKDYVVSGIAANIAPNSQIHFDFVVPFDVLSAAKNEEWFSANYVTYLLLKNGNNIQPLQKQISAYMQQVSAGELKMTGQEYLTLNLEPLKSVHLHSQLSGLELNGSLTYIYILFSIALLILIIAAVNYTNLAVAQSAGRSAEISIRKVLGASTLQLFRQFIGESVFFTTLATVLAILVAYTLLPQFNAMAGKNFTTEDLLNPIVLVLLMILSIVISFVAGAYPSLLLSNVKLIKLLKSGFAFTGNTSLRQSLIVFQFVISFFLIISTTIIIRQLNYIQTKDVGYNRNNVIVLPLDYNLYPVVNTLKTQMAAVPNVEGISVANSSPVNVGWGDGITTHDGKKVMVNAIPADENFVSMFKLKILAGTNYTHADVLQMDTTNNGKNFKYSFIINESTAKALGWTPEEAIGKTINRGNDGVVKAVVKDFNFRSLHDPITPLIIFLDNNNTNALFLKVADKNAPQVLHDLEAIWKHEVANYPFSYHFLDDDYNAIYVSEQRTAAIFKTFAILAVLLGCLGLFALTAYSVLNRTKEIGIRKVLGASVSSITLMLSKNFMKLVLVAIVIASPIAWYAMHRWLQDFAYRIAIQWYLFVLAGLVTIIIAFVTVSFQSIKAAVSTPVKSLRSE</sequence>
<evidence type="ECO:0000256" key="4">
    <source>
        <dbReference type="ARBA" id="ARBA00022989"/>
    </source>
</evidence>
<dbReference type="PROSITE" id="PS50112">
    <property type="entry name" value="PAS"/>
    <property type="match status" value="1"/>
</dbReference>
<reference evidence="8 9" key="1">
    <citation type="submission" date="2023-02" db="EMBL/GenBank/DDBJ databases">
        <title>Genome sequence of Mucilaginibacter jinjuensis strain KACC 16571.</title>
        <authorList>
            <person name="Kim S."/>
            <person name="Heo J."/>
            <person name="Kwon S.-W."/>
        </authorList>
    </citation>
    <scope>NUCLEOTIDE SEQUENCE [LARGE SCALE GENOMIC DNA]</scope>
    <source>
        <strain evidence="8 9">KACC 16571</strain>
    </source>
</reference>
<keyword evidence="4 6" id="KW-1133">Transmembrane helix</keyword>
<feature type="transmembrane region" description="Helical" evidence="6">
    <location>
        <begin position="21"/>
        <end position="42"/>
    </location>
</feature>
<feature type="transmembrane region" description="Helical" evidence="6">
    <location>
        <begin position="278"/>
        <end position="298"/>
    </location>
</feature>
<dbReference type="InterPro" id="IPR025857">
    <property type="entry name" value="MacB_PCD"/>
</dbReference>
<evidence type="ECO:0000313" key="9">
    <source>
        <dbReference type="Proteomes" id="UP001216139"/>
    </source>
</evidence>
<keyword evidence="5 6" id="KW-0472">Membrane</keyword>
<dbReference type="RefSeq" id="WP_273628729.1">
    <property type="nucleotide sequence ID" value="NZ_CP117167.1"/>
</dbReference>
<comment type="subcellular location">
    <subcellularLocation>
        <location evidence="1">Cell membrane</location>
        <topology evidence="1">Multi-pass membrane protein</topology>
    </subcellularLocation>
</comment>
<dbReference type="InterPro" id="IPR050250">
    <property type="entry name" value="Macrolide_Exporter_MacB"/>
</dbReference>
<dbReference type="EMBL" id="CP117167">
    <property type="protein sequence ID" value="WCT10540.1"/>
    <property type="molecule type" value="Genomic_DNA"/>
</dbReference>
<evidence type="ECO:0000256" key="1">
    <source>
        <dbReference type="ARBA" id="ARBA00004651"/>
    </source>
</evidence>
<evidence type="ECO:0000256" key="2">
    <source>
        <dbReference type="ARBA" id="ARBA00022475"/>
    </source>
</evidence>
<dbReference type="Pfam" id="PF12704">
    <property type="entry name" value="MacB_PCD"/>
    <property type="match status" value="1"/>
</dbReference>
<accession>A0ABY7T2X5</accession>
<feature type="transmembrane region" description="Helical" evidence="6">
    <location>
        <begin position="673"/>
        <end position="694"/>
    </location>
</feature>
<evidence type="ECO:0000259" key="7">
    <source>
        <dbReference type="PROSITE" id="PS50112"/>
    </source>
</evidence>
<dbReference type="PANTHER" id="PTHR30572">
    <property type="entry name" value="MEMBRANE COMPONENT OF TRANSPORTER-RELATED"/>
    <property type="match status" value="1"/>
</dbReference>
<feature type="transmembrane region" description="Helical" evidence="6">
    <location>
        <begin position="372"/>
        <end position="399"/>
    </location>
</feature>
<name>A0ABY7T2X5_9SPHI</name>
<feature type="transmembrane region" description="Helical" evidence="6">
    <location>
        <begin position="420"/>
        <end position="440"/>
    </location>
</feature>
<evidence type="ECO:0000256" key="5">
    <source>
        <dbReference type="ARBA" id="ARBA00023136"/>
    </source>
</evidence>
<dbReference type="PROSITE" id="PS51257">
    <property type="entry name" value="PROKAR_LIPOPROTEIN"/>
    <property type="match status" value="1"/>
</dbReference>
<feature type="transmembrane region" description="Helical" evidence="6">
    <location>
        <begin position="752"/>
        <end position="773"/>
    </location>
</feature>
<organism evidence="8 9">
    <name type="scientific">Mucilaginibacter jinjuensis</name>
    <dbReference type="NCBI Taxonomy" id="1176721"/>
    <lineage>
        <taxon>Bacteria</taxon>
        <taxon>Pseudomonadati</taxon>
        <taxon>Bacteroidota</taxon>
        <taxon>Sphingobacteriia</taxon>
        <taxon>Sphingobacteriales</taxon>
        <taxon>Sphingobacteriaceae</taxon>
        <taxon>Mucilaginibacter</taxon>
    </lineage>
</organism>
<keyword evidence="3 6" id="KW-0812">Transmembrane</keyword>
<dbReference type="InterPro" id="IPR003838">
    <property type="entry name" value="ABC3_permease_C"/>
</dbReference>
<feature type="transmembrane region" description="Helical" evidence="6">
    <location>
        <begin position="334"/>
        <end position="352"/>
    </location>
</feature>
<dbReference type="Pfam" id="PF02687">
    <property type="entry name" value="FtsX"/>
    <property type="match status" value="2"/>
</dbReference>